<organism evidence="2 3">
    <name type="scientific">Saccharothrix carnea</name>
    <dbReference type="NCBI Taxonomy" id="1280637"/>
    <lineage>
        <taxon>Bacteria</taxon>
        <taxon>Bacillati</taxon>
        <taxon>Actinomycetota</taxon>
        <taxon>Actinomycetes</taxon>
        <taxon>Pseudonocardiales</taxon>
        <taxon>Pseudonocardiaceae</taxon>
        <taxon>Saccharothrix</taxon>
    </lineage>
</organism>
<comment type="caution">
    <text evidence="2">The sequence shown here is derived from an EMBL/GenBank/DDBJ whole genome shotgun (WGS) entry which is preliminary data.</text>
</comment>
<accession>A0A2P8IFR4</accession>
<dbReference type="EMBL" id="PYAX01000002">
    <property type="protein sequence ID" value="PSL57293.1"/>
    <property type="molecule type" value="Genomic_DNA"/>
</dbReference>
<dbReference type="Proteomes" id="UP000241118">
    <property type="component" value="Unassembled WGS sequence"/>
</dbReference>
<dbReference type="AlphaFoldDB" id="A0A2P8IFR4"/>
<keyword evidence="3" id="KW-1185">Reference proteome</keyword>
<feature type="compositionally biased region" description="Basic and acidic residues" evidence="1">
    <location>
        <begin position="43"/>
        <end position="54"/>
    </location>
</feature>
<protein>
    <submittedName>
        <fullName evidence="2">Uncharacterized protein</fullName>
    </submittedName>
</protein>
<feature type="region of interest" description="Disordered" evidence="1">
    <location>
        <begin position="1"/>
        <end position="81"/>
    </location>
</feature>
<evidence type="ECO:0000256" key="1">
    <source>
        <dbReference type="SAM" id="MobiDB-lite"/>
    </source>
</evidence>
<sequence length="81" mass="8828">MRPVSKFAAVVRGNPGHMADEDEREINPTEEFRVETPEEDERLAESQRKIDEAKVVAADLAKATPDPLPDSDPPEGSTPGS</sequence>
<feature type="compositionally biased region" description="Basic and acidic residues" evidence="1">
    <location>
        <begin position="25"/>
        <end position="36"/>
    </location>
</feature>
<evidence type="ECO:0000313" key="2">
    <source>
        <dbReference type="EMBL" id="PSL57293.1"/>
    </source>
</evidence>
<proteinExistence type="predicted"/>
<evidence type="ECO:0000313" key="3">
    <source>
        <dbReference type="Proteomes" id="UP000241118"/>
    </source>
</evidence>
<name>A0A2P8IFR4_SACCR</name>
<reference evidence="2 3" key="1">
    <citation type="submission" date="2018-03" db="EMBL/GenBank/DDBJ databases">
        <title>Genomic Encyclopedia of Type Strains, Phase III (KMG-III): the genomes of soil and plant-associated and newly described type strains.</title>
        <authorList>
            <person name="Whitman W."/>
        </authorList>
    </citation>
    <scope>NUCLEOTIDE SEQUENCE [LARGE SCALE GENOMIC DNA]</scope>
    <source>
        <strain evidence="2 3">CGMCC 4.7097</strain>
    </source>
</reference>
<gene>
    <name evidence="2" type="ORF">B0I31_102271</name>
</gene>